<dbReference type="EnsemblMetazoa" id="ASTEI08210-RA">
    <property type="protein sequence ID" value="ASTEI08210-PA"/>
    <property type="gene ID" value="ASTEI08210"/>
</dbReference>
<keyword evidence="3" id="KW-0732">Signal</keyword>
<evidence type="ECO:0000313" key="6">
    <source>
        <dbReference type="EnsemblMetazoa" id="ASTEI08210-PA"/>
    </source>
</evidence>
<dbReference type="VEuPathDB" id="VectorBase:ASTEI20_045268"/>
<dbReference type="VEuPathDB" id="VectorBase:ASTE016233"/>
<dbReference type="GO" id="GO:0008239">
    <property type="term" value="F:dipeptidyl-peptidase activity"/>
    <property type="evidence" value="ECO:0007669"/>
    <property type="project" value="TreeGrafter"/>
</dbReference>
<dbReference type="PANTHER" id="PTHR11010">
    <property type="entry name" value="PROTEASE S28 PRO-X CARBOXYPEPTIDASE-RELATED"/>
    <property type="match status" value="1"/>
</dbReference>
<evidence type="ECO:0000256" key="4">
    <source>
        <dbReference type="ARBA" id="ARBA00022801"/>
    </source>
</evidence>
<name>A0A182YIC4_ANOST</name>
<proteinExistence type="inferred from homology"/>
<keyword evidence="7" id="KW-1185">Reference proteome</keyword>
<sequence>MKYSSASVKVAALLLLGAIVIASGKSVDKVRRPFPGIERLAARREGIVPPKGYVSQSPRTVEGRFTSRVNHFDPQNRDTFEFNYLHNDQYYREGGPLFVVIGGHYPINPYFMENSHFRDVAAMEGAWLATNEHRYFGGSNPVPNYSTENLRFMRTEQVLFDLIEWIDFLRREVMGDPNARVILHGAGYAGTLASWARQRFPNIIDGAWASSAPVRATTNFEEFAVEVGNIIRVKGSDQCYNRIFQAFHTAENLIDAGVTEMVSEMFNTCEPVDAENQFEVEAFFFAMMLSLEAAMVEDFDIDNIGRVCDALTDDQFNTGLEALSAFLTERYSEARECFDLSLENFIRYLTDEDVDAPANLEYGLRQSVYHDCTEFGYFETTSSPDQPFGSKVTYDLFLAECQAAFGEWITEEVVYEGVRLTNFHFGATDPRVTNVLYTNGELDPFRQVSITEYTNLLANARVTPRAFFAEDVISISGMDSEELLETKHMAEQYITTWLGSPISPFRKMKLAFVLLVVAAVAATSLAKTVPKSGGKKSGLPLELVSAMFGKFPEKKVPEGRTPNSRFVEARFESRVNHFDPQNRDTFEFNFLWSDEYYRPGGPLFVVVGGHHRLNPYFMEDSHFKDVAALQGAFLASNEHRYFGTSSPVPDYSSENLRFLRTEQALFDLIEWIDFLRREVMGDPNARVILHGFSYGGALASWARQRFPNIIDGAWVSSATVRATVNFEEFTEDFGNTIRIKGSDECYSAIFRAFHTAENLLDAGLTEQVSSIFNTCEPINTENQIQVELFLHLMVLSLEISMFEDFNIDNVNRVCGVLTDEQYGTPMEALAAYLKDRYVEIRDCFDLSFENFISILGDESLDAIQNEQYGLRQLNYHICTEFGYFQTAQSRDQPFGSKVTYDLFLAECAAVFGDWLSADVLYDGVRLTNLHFGATDPRITNVLYTNGGIDPFRHVSITEYTNLLANARVTPAAFYTEDIRAISGMDSEEMLETKNMAEQYITTWLGSPISPFSRYIRNNGSPHLLDLLNPWRSDWTAPAGYVSNRSEALRFRTRVDHYDAQNRATFEFDYVSNGEYYRPGGPIFIIVGGNNALNAYFIENGLFHDIARDEGAWLFSNEHRYYGRSSPVENYSTPNMRFLSVEQALVDLVEWIDHLRREVVGDPNAKVILHGLGYGGAVAIWARQRFPSLIDGAWGSTASVIARVNFSEYGEDMGETIRTLGHADCYGIVWRGFRTAENLVDAGQYDRLSEMFRTCEPLQAADPLTIETFFFGLKGSFEAEMFGQASPDSVGRMCDELMADPADTALEVLANFFERRYGAFDCVPFDFESNIASSMYEEVGAPNNADFGIRQRLYQLCTEFGWFLTSSSGDSPFGTRITYRYFIDTCRAVFGDWIDQDVVYDGVRLTNLHFGADDPRVTNVVYVNAQYDPTRFVSITNYTNLQANAFVIENAVVSLDWMPASVADSDDLRRIRQEIVAYVRGWVAGGIIESK</sequence>
<dbReference type="Gene3D" id="3.40.50.1820">
    <property type="entry name" value="alpha/beta hydrolase"/>
    <property type="match status" value="3"/>
</dbReference>
<reference evidence="6" key="2">
    <citation type="submission" date="2020-05" db="UniProtKB">
        <authorList>
            <consortium name="EnsemblMetazoa"/>
        </authorList>
    </citation>
    <scope>IDENTIFICATION</scope>
    <source>
        <strain evidence="6">Indian</strain>
    </source>
</reference>
<dbReference type="VEuPathDB" id="VectorBase:ASTE016234"/>
<evidence type="ECO:0000256" key="2">
    <source>
        <dbReference type="ARBA" id="ARBA00022670"/>
    </source>
</evidence>
<keyword evidence="5" id="KW-0325">Glycoprotein</keyword>
<organism evidence="6 7">
    <name type="scientific">Anopheles stephensi</name>
    <name type="common">Indo-Pakistan malaria mosquito</name>
    <dbReference type="NCBI Taxonomy" id="30069"/>
    <lineage>
        <taxon>Eukaryota</taxon>
        <taxon>Metazoa</taxon>
        <taxon>Ecdysozoa</taxon>
        <taxon>Arthropoda</taxon>
        <taxon>Hexapoda</taxon>
        <taxon>Insecta</taxon>
        <taxon>Pterygota</taxon>
        <taxon>Neoptera</taxon>
        <taxon>Endopterygota</taxon>
        <taxon>Diptera</taxon>
        <taxon>Nematocera</taxon>
        <taxon>Culicoidea</taxon>
        <taxon>Culicidae</taxon>
        <taxon>Anophelinae</taxon>
        <taxon>Anopheles</taxon>
    </lineage>
</organism>
<dbReference type="InterPro" id="IPR008758">
    <property type="entry name" value="Peptidase_S28"/>
</dbReference>
<dbReference type="InterPro" id="IPR042269">
    <property type="entry name" value="Ser_carbopepase_S28_SKS"/>
</dbReference>
<evidence type="ECO:0000256" key="3">
    <source>
        <dbReference type="ARBA" id="ARBA00022729"/>
    </source>
</evidence>
<dbReference type="OMA" id="QERWITQ"/>
<dbReference type="VEuPathDB" id="VectorBase:ASTEI08210"/>
<dbReference type="SUPFAM" id="SSF53474">
    <property type="entry name" value="alpha/beta-Hydrolases"/>
    <property type="match status" value="3"/>
</dbReference>
<evidence type="ECO:0008006" key="8">
    <source>
        <dbReference type="Google" id="ProtNLM"/>
    </source>
</evidence>
<evidence type="ECO:0000256" key="1">
    <source>
        <dbReference type="ARBA" id="ARBA00011079"/>
    </source>
</evidence>
<evidence type="ECO:0000256" key="5">
    <source>
        <dbReference type="ARBA" id="ARBA00023180"/>
    </source>
</evidence>
<dbReference type="GO" id="GO:0006508">
    <property type="term" value="P:proteolysis"/>
    <property type="evidence" value="ECO:0007669"/>
    <property type="project" value="UniProtKB-KW"/>
</dbReference>
<dbReference type="VEuPathDB" id="VectorBase:ASTEI20_031647"/>
<dbReference type="PANTHER" id="PTHR11010:SF5">
    <property type="entry name" value="RE36938P-RELATED"/>
    <property type="match status" value="1"/>
</dbReference>
<dbReference type="Proteomes" id="UP000076408">
    <property type="component" value="Unassembled WGS sequence"/>
</dbReference>
<dbReference type="InterPro" id="IPR029058">
    <property type="entry name" value="AB_hydrolase_fold"/>
</dbReference>
<comment type="similarity">
    <text evidence="1">Belongs to the peptidase S28 family.</text>
</comment>
<dbReference type="Pfam" id="PF05577">
    <property type="entry name" value="Peptidase_S28"/>
    <property type="match status" value="3"/>
</dbReference>
<accession>A0A182YIC4</accession>
<evidence type="ECO:0000313" key="7">
    <source>
        <dbReference type="Proteomes" id="UP000076408"/>
    </source>
</evidence>
<protein>
    <recommendedName>
        <fullName evidence="8">Prolylcarboxypeptidase</fullName>
    </recommendedName>
</protein>
<reference evidence="7" key="1">
    <citation type="journal article" date="2014" name="Genome Biol.">
        <title>Genome analysis of a major urban malaria vector mosquito, Anopheles stephensi.</title>
        <authorList>
            <person name="Jiang X."/>
            <person name="Peery A."/>
            <person name="Hall A.B."/>
            <person name="Sharma A."/>
            <person name="Chen X.G."/>
            <person name="Waterhouse R.M."/>
            <person name="Komissarov A."/>
            <person name="Riehle M.M."/>
            <person name="Shouche Y."/>
            <person name="Sharakhova M.V."/>
            <person name="Lawson D."/>
            <person name="Pakpour N."/>
            <person name="Arensburger P."/>
            <person name="Davidson V.L."/>
            <person name="Eiglmeier K."/>
            <person name="Emrich S."/>
            <person name="George P."/>
            <person name="Kennedy R.C."/>
            <person name="Mane S.P."/>
            <person name="Maslen G."/>
            <person name="Oringanje C."/>
            <person name="Qi Y."/>
            <person name="Settlage R."/>
            <person name="Tojo M."/>
            <person name="Tubio J.M."/>
            <person name="Unger M.F."/>
            <person name="Wang B."/>
            <person name="Vernick K.D."/>
            <person name="Ribeiro J.M."/>
            <person name="James A.A."/>
            <person name="Michel K."/>
            <person name="Riehle M.A."/>
            <person name="Luckhart S."/>
            <person name="Sharakhov I.V."/>
            <person name="Tu Z."/>
        </authorList>
    </citation>
    <scope>NUCLEOTIDE SEQUENCE [LARGE SCALE GENOMIC DNA]</scope>
    <source>
        <strain evidence="7">Indian</strain>
    </source>
</reference>
<dbReference type="GO" id="GO:0070008">
    <property type="term" value="F:serine-type exopeptidase activity"/>
    <property type="evidence" value="ECO:0007669"/>
    <property type="project" value="InterPro"/>
</dbReference>
<keyword evidence="2" id="KW-0645">Protease</keyword>
<dbReference type="Gene3D" id="1.20.120.980">
    <property type="entry name" value="Serine carboxypeptidase S28, SKS domain"/>
    <property type="match status" value="3"/>
</dbReference>
<keyword evidence="4" id="KW-0378">Hydrolase</keyword>